<protein>
    <submittedName>
        <fullName evidence="2">Uncharacterized protein</fullName>
    </submittedName>
</protein>
<feature type="compositionally biased region" description="Polar residues" evidence="1">
    <location>
        <begin position="66"/>
        <end position="98"/>
    </location>
</feature>
<feature type="non-terminal residue" evidence="2">
    <location>
        <position position="1"/>
    </location>
</feature>
<organism evidence="2 3">
    <name type="scientific">Periplaneta americana</name>
    <name type="common">American cockroach</name>
    <name type="synonym">Blatta americana</name>
    <dbReference type="NCBI Taxonomy" id="6978"/>
    <lineage>
        <taxon>Eukaryota</taxon>
        <taxon>Metazoa</taxon>
        <taxon>Ecdysozoa</taxon>
        <taxon>Arthropoda</taxon>
        <taxon>Hexapoda</taxon>
        <taxon>Insecta</taxon>
        <taxon>Pterygota</taxon>
        <taxon>Neoptera</taxon>
        <taxon>Polyneoptera</taxon>
        <taxon>Dictyoptera</taxon>
        <taxon>Blattodea</taxon>
        <taxon>Blattoidea</taxon>
        <taxon>Blattidae</taxon>
        <taxon>Blattinae</taxon>
        <taxon>Periplaneta</taxon>
    </lineage>
</organism>
<dbReference type="Proteomes" id="UP001148838">
    <property type="component" value="Unassembled WGS sequence"/>
</dbReference>
<sequence length="98" mass="10993">KWINAFTEHAAFSTHYLTQGHVQFDDSDDEDHHIKPLGSMQTPQQENNEDKYNDTIATPDRRTAGQVASSLGNTQKAASDMQTSDRLLSNCRNNGKRS</sequence>
<evidence type="ECO:0000256" key="1">
    <source>
        <dbReference type="SAM" id="MobiDB-lite"/>
    </source>
</evidence>
<accession>A0ABQ8SUY3</accession>
<feature type="region of interest" description="Disordered" evidence="1">
    <location>
        <begin position="23"/>
        <end position="98"/>
    </location>
</feature>
<reference evidence="2 3" key="1">
    <citation type="journal article" date="2022" name="Allergy">
        <title>Genome assembly and annotation of Periplaneta americana reveal a comprehensive cockroach allergen profile.</title>
        <authorList>
            <person name="Wang L."/>
            <person name="Xiong Q."/>
            <person name="Saelim N."/>
            <person name="Wang L."/>
            <person name="Nong W."/>
            <person name="Wan A.T."/>
            <person name="Shi M."/>
            <person name="Liu X."/>
            <person name="Cao Q."/>
            <person name="Hui J.H.L."/>
            <person name="Sookrung N."/>
            <person name="Leung T.F."/>
            <person name="Tungtrongchitr A."/>
            <person name="Tsui S.K.W."/>
        </authorList>
    </citation>
    <scope>NUCLEOTIDE SEQUENCE [LARGE SCALE GENOMIC DNA]</scope>
    <source>
        <strain evidence="2">PWHHKU_190912</strain>
    </source>
</reference>
<dbReference type="EMBL" id="JAJSOF020000021">
    <property type="protein sequence ID" value="KAJ4437571.1"/>
    <property type="molecule type" value="Genomic_DNA"/>
</dbReference>
<proteinExistence type="predicted"/>
<gene>
    <name evidence="2" type="ORF">ANN_17716</name>
</gene>
<name>A0ABQ8SUY3_PERAM</name>
<feature type="compositionally biased region" description="Basic and acidic residues" evidence="1">
    <location>
        <begin position="48"/>
        <end position="63"/>
    </location>
</feature>
<evidence type="ECO:0000313" key="2">
    <source>
        <dbReference type="EMBL" id="KAJ4437571.1"/>
    </source>
</evidence>
<keyword evidence="3" id="KW-1185">Reference proteome</keyword>
<evidence type="ECO:0000313" key="3">
    <source>
        <dbReference type="Proteomes" id="UP001148838"/>
    </source>
</evidence>
<comment type="caution">
    <text evidence="2">The sequence shown here is derived from an EMBL/GenBank/DDBJ whole genome shotgun (WGS) entry which is preliminary data.</text>
</comment>